<reference evidence="1" key="2">
    <citation type="submission" date="2018-08" db="UniProtKB">
        <authorList>
            <consortium name="EnsemblPlants"/>
        </authorList>
    </citation>
    <scope>IDENTIFICATION</scope>
    <source>
        <strain evidence="1">Yugu1</strain>
    </source>
</reference>
<reference evidence="2" key="1">
    <citation type="journal article" date="2012" name="Nat. Biotechnol.">
        <title>Reference genome sequence of the model plant Setaria.</title>
        <authorList>
            <person name="Bennetzen J.L."/>
            <person name="Schmutz J."/>
            <person name="Wang H."/>
            <person name="Percifield R."/>
            <person name="Hawkins J."/>
            <person name="Pontaroli A.C."/>
            <person name="Estep M."/>
            <person name="Feng L."/>
            <person name="Vaughn J.N."/>
            <person name="Grimwood J."/>
            <person name="Jenkins J."/>
            <person name="Barry K."/>
            <person name="Lindquist E."/>
            <person name="Hellsten U."/>
            <person name="Deshpande S."/>
            <person name="Wang X."/>
            <person name="Wu X."/>
            <person name="Mitros T."/>
            <person name="Triplett J."/>
            <person name="Yang X."/>
            <person name="Ye C.Y."/>
            <person name="Mauro-Herrera M."/>
            <person name="Wang L."/>
            <person name="Li P."/>
            <person name="Sharma M."/>
            <person name="Sharma R."/>
            <person name="Ronald P.C."/>
            <person name="Panaud O."/>
            <person name="Kellogg E.A."/>
            <person name="Brutnell T.P."/>
            <person name="Doust A.N."/>
            <person name="Tuskan G.A."/>
            <person name="Rokhsar D."/>
            <person name="Devos K.M."/>
        </authorList>
    </citation>
    <scope>NUCLEOTIDE SEQUENCE [LARGE SCALE GENOMIC DNA]</scope>
    <source>
        <strain evidence="2">cv. Yugu1</strain>
    </source>
</reference>
<evidence type="ECO:0000313" key="2">
    <source>
        <dbReference type="Proteomes" id="UP000004995"/>
    </source>
</evidence>
<organism evidence="1 2">
    <name type="scientific">Setaria italica</name>
    <name type="common">Foxtail millet</name>
    <name type="synonym">Panicum italicum</name>
    <dbReference type="NCBI Taxonomy" id="4555"/>
    <lineage>
        <taxon>Eukaryota</taxon>
        <taxon>Viridiplantae</taxon>
        <taxon>Streptophyta</taxon>
        <taxon>Embryophyta</taxon>
        <taxon>Tracheophyta</taxon>
        <taxon>Spermatophyta</taxon>
        <taxon>Magnoliopsida</taxon>
        <taxon>Liliopsida</taxon>
        <taxon>Poales</taxon>
        <taxon>Poaceae</taxon>
        <taxon>PACMAD clade</taxon>
        <taxon>Panicoideae</taxon>
        <taxon>Panicodae</taxon>
        <taxon>Paniceae</taxon>
        <taxon>Cenchrinae</taxon>
        <taxon>Setaria</taxon>
    </lineage>
</organism>
<dbReference type="Gramene" id="KQL24366">
    <property type="protein sequence ID" value="KQL24366"/>
    <property type="gene ID" value="SETIT_033573mg"/>
</dbReference>
<sequence length="45" mass="5005">MIWRYMWIRPSSEIFLCRGDLRLFTMPCTPGFGLAPTAVGASSAP</sequence>
<name>K4A3X0_SETIT</name>
<dbReference type="InParanoid" id="K4A3X0"/>
<dbReference type="HOGENOM" id="CLU_3208524_0_0_1"/>
<dbReference type="Proteomes" id="UP000004995">
    <property type="component" value="Unassembled WGS sequence"/>
</dbReference>
<dbReference type="AlphaFoldDB" id="K4A3X0"/>
<evidence type="ECO:0000313" key="1">
    <source>
        <dbReference type="EnsemblPlants" id="KQL24366"/>
    </source>
</evidence>
<dbReference type="EMBL" id="AGNK02001057">
    <property type="status" value="NOT_ANNOTATED_CDS"/>
    <property type="molecule type" value="Genomic_DNA"/>
</dbReference>
<proteinExistence type="predicted"/>
<accession>K4A3X0</accession>
<protein>
    <submittedName>
        <fullName evidence="1">Uncharacterized protein</fullName>
    </submittedName>
</protein>
<dbReference type="EnsemblPlants" id="KQL24366">
    <property type="protein sequence ID" value="KQL24366"/>
    <property type="gene ID" value="SETIT_033573mg"/>
</dbReference>
<keyword evidence="2" id="KW-1185">Reference proteome</keyword>